<keyword evidence="1" id="KW-0812">Transmembrane</keyword>
<feature type="transmembrane region" description="Helical" evidence="1">
    <location>
        <begin position="119"/>
        <end position="143"/>
    </location>
</feature>
<dbReference type="KEGG" id="dla:I6G47_25930"/>
<feature type="transmembrane region" description="Helical" evidence="1">
    <location>
        <begin position="256"/>
        <end position="273"/>
    </location>
</feature>
<feature type="transmembrane region" description="Helical" evidence="1">
    <location>
        <begin position="294"/>
        <end position="314"/>
    </location>
</feature>
<dbReference type="EMBL" id="CP065748">
    <property type="protein sequence ID" value="QPS80389.1"/>
    <property type="molecule type" value="Genomic_DNA"/>
</dbReference>
<feature type="transmembrane region" description="Helical" evidence="1">
    <location>
        <begin position="218"/>
        <end position="236"/>
    </location>
</feature>
<proteinExistence type="predicted"/>
<protein>
    <submittedName>
        <fullName evidence="3">Acyltransferase</fullName>
    </submittedName>
</protein>
<dbReference type="Pfam" id="PF01757">
    <property type="entry name" value="Acyl_transf_3"/>
    <property type="match status" value="1"/>
</dbReference>
<dbReference type="GO" id="GO:0016747">
    <property type="term" value="F:acyltransferase activity, transferring groups other than amino-acyl groups"/>
    <property type="evidence" value="ECO:0007669"/>
    <property type="project" value="InterPro"/>
</dbReference>
<dbReference type="GO" id="GO:0016020">
    <property type="term" value="C:membrane"/>
    <property type="evidence" value="ECO:0007669"/>
    <property type="project" value="TreeGrafter"/>
</dbReference>
<keyword evidence="1" id="KW-0472">Membrane</keyword>
<evidence type="ECO:0000256" key="1">
    <source>
        <dbReference type="SAM" id="Phobius"/>
    </source>
</evidence>
<evidence type="ECO:0000313" key="3">
    <source>
        <dbReference type="EMBL" id="QPS80389.1"/>
    </source>
</evidence>
<feature type="transmembrane region" description="Helical" evidence="1">
    <location>
        <begin position="150"/>
        <end position="169"/>
    </location>
</feature>
<dbReference type="Proteomes" id="UP000595064">
    <property type="component" value="Chromosome"/>
</dbReference>
<gene>
    <name evidence="3" type="ORF">I6G47_25930</name>
</gene>
<feature type="transmembrane region" description="Helical" evidence="1">
    <location>
        <begin position="320"/>
        <end position="340"/>
    </location>
</feature>
<dbReference type="PANTHER" id="PTHR23028:SF53">
    <property type="entry name" value="ACYL_TRANSF_3 DOMAIN-CONTAINING PROTEIN"/>
    <property type="match status" value="1"/>
</dbReference>
<dbReference type="PANTHER" id="PTHR23028">
    <property type="entry name" value="ACETYLTRANSFERASE"/>
    <property type="match status" value="1"/>
</dbReference>
<name>A0A7T3DDJ7_9BURK</name>
<dbReference type="GO" id="GO:0000271">
    <property type="term" value="P:polysaccharide biosynthetic process"/>
    <property type="evidence" value="ECO:0007669"/>
    <property type="project" value="TreeGrafter"/>
</dbReference>
<accession>A0A7T3DDJ7</accession>
<evidence type="ECO:0000313" key="4">
    <source>
        <dbReference type="Proteomes" id="UP000595064"/>
    </source>
</evidence>
<dbReference type="InterPro" id="IPR050879">
    <property type="entry name" value="Acyltransferase_3"/>
</dbReference>
<dbReference type="InterPro" id="IPR002656">
    <property type="entry name" value="Acyl_transf_3_dom"/>
</dbReference>
<keyword evidence="4" id="KW-1185">Reference proteome</keyword>
<sequence>MLKNVQTLRFFAAFWVVLHHMSPPVTPFTLTILPEAVTRLGFAGVDLFFVISGLIMAETTRNLKPGWHSFARFLTQRFGRIYIGWWPFFFVYLIAAWHFQNIKPQTSLLGSFFLWPQDLMLYLLPITWTLSFELYFYVVVALIVLWQRRYAAKILGICGLGIIIFNVWLYKNGMYLPQNEGKAKASLLIPFYASPLVVEFIAGFLLSEFVRRRPQQYISIWATAAIAFLAAAYFYQIHGNLNASGMAGFFHAGERAVLFGGFSCCLVACAMEFERKNITPWKLLQSLGDASYSIYLSHIMVLVAMSIIYFKSPVRIPNTIWALASILATLVFSWLCYRLVEYPLYQIFKKKVSTWFGFSSRKGA</sequence>
<feature type="transmembrane region" description="Helical" evidence="1">
    <location>
        <begin position="37"/>
        <end position="57"/>
    </location>
</feature>
<dbReference type="GeneID" id="83666391"/>
<feature type="transmembrane region" description="Helical" evidence="1">
    <location>
        <begin position="189"/>
        <end position="206"/>
    </location>
</feature>
<reference evidence="3 4" key="1">
    <citation type="submission" date="2020-12" db="EMBL/GenBank/DDBJ databases">
        <title>FDA dAtabase for Regulatory Grade micrObial Sequences (FDA-ARGOS): Supporting development and validation of Infectious Disease Dx tests.</title>
        <authorList>
            <person name="Sproer C."/>
            <person name="Gronow S."/>
            <person name="Severitt S."/>
            <person name="Schroder I."/>
            <person name="Tallon L."/>
            <person name="Sadzewicz L."/>
            <person name="Zhao X."/>
            <person name="Boylan J."/>
            <person name="Ott S."/>
            <person name="Bowen H."/>
            <person name="Vavikolanu K."/>
            <person name="Mehta A."/>
            <person name="Aluvathingal J."/>
            <person name="Nadendla S."/>
            <person name="Lowell S."/>
            <person name="Myers T."/>
            <person name="Yan Y."/>
            <person name="Sichtig H."/>
        </authorList>
    </citation>
    <scope>NUCLEOTIDE SEQUENCE [LARGE SCALE GENOMIC DNA]</scope>
    <source>
        <strain evidence="3 4">FDAARGOS_890</strain>
    </source>
</reference>
<dbReference type="AlphaFoldDB" id="A0A7T3DDJ7"/>
<feature type="domain" description="Acyltransferase 3" evidence="2">
    <location>
        <begin position="5"/>
        <end position="338"/>
    </location>
</feature>
<organism evidence="3 4">
    <name type="scientific">Delftia lacustris</name>
    <dbReference type="NCBI Taxonomy" id="558537"/>
    <lineage>
        <taxon>Bacteria</taxon>
        <taxon>Pseudomonadati</taxon>
        <taxon>Pseudomonadota</taxon>
        <taxon>Betaproteobacteria</taxon>
        <taxon>Burkholderiales</taxon>
        <taxon>Comamonadaceae</taxon>
        <taxon>Delftia</taxon>
    </lineage>
</organism>
<keyword evidence="3" id="KW-0808">Transferase</keyword>
<keyword evidence="1" id="KW-1133">Transmembrane helix</keyword>
<keyword evidence="3" id="KW-0012">Acyltransferase</keyword>
<dbReference type="RefSeq" id="WP_016448474.1">
    <property type="nucleotide sequence ID" value="NZ_CP069318.1"/>
</dbReference>
<feature type="transmembrane region" description="Helical" evidence="1">
    <location>
        <begin position="78"/>
        <end position="99"/>
    </location>
</feature>
<evidence type="ECO:0000259" key="2">
    <source>
        <dbReference type="Pfam" id="PF01757"/>
    </source>
</evidence>